<dbReference type="GO" id="GO:0008234">
    <property type="term" value="F:cysteine-type peptidase activity"/>
    <property type="evidence" value="ECO:0007669"/>
    <property type="project" value="InterPro"/>
</dbReference>
<keyword evidence="4" id="KW-0645">Protease</keyword>
<feature type="chain" id="PRO_5020404627" evidence="2">
    <location>
        <begin position="24"/>
        <end position="946"/>
    </location>
</feature>
<dbReference type="Pfam" id="PF18560">
    <property type="entry name" value="Lectin_like"/>
    <property type="match status" value="1"/>
</dbReference>
<reference evidence="4 5" key="1">
    <citation type="submission" date="2019-03" db="EMBL/GenBank/DDBJ databases">
        <title>Genomic Encyclopedia of Type Strains, Phase IV (KMG-IV): sequencing the most valuable type-strain genomes for metagenomic binning, comparative biology and taxonomic classification.</title>
        <authorList>
            <person name="Goeker M."/>
        </authorList>
    </citation>
    <scope>NUCLEOTIDE SEQUENCE [LARGE SCALE GENOMIC DNA]</scope>
    <source>
        <strain evidence="4 5">DSM 29481</strain>
    </source>
</reference>
<accession>A0A4R3TLW8</accession>
<evidence type="ECO:0000313" key="4">
    <source>
        <dbReference type="EMBL" id="TCU62294.1"/>
    </source>
</evidence>
<dbReference type="GO" id="GO:0006508">
    <property type="term" value="P:proteolysis"/>
    <property type="evidence" value="ECO:0007669"/>
    <property type="project" value="UniProtKB-KW"/>
</dbReference>
<dbReference type="InterPro" id="IPR036116">
    <property type="entry name" value="FN3_sf"/>
</dbReference>
<evidence type="ECO:0000256" key="1">
    <source>
        <dbReference type="ARBA" id="ARBA00008455"/>
    </source>
</evidence>
<dbReference type="SUPFAM" id="SSF49265">
    <property type="entry name" value="Fibronectin type III"/>
    <property type="match status" value="1"/>
</dbReference>
<dbReference type="Pfam" id="PF00112">
    <property type="entry name" value="Peptidase_C1"/>
    <property type="match status" value="2"/>
</dbReference>
<dbReference type="SMART" id="SM00645">
    <property type="entry name" value="Pept_C1"/>
    <property type="match status" value="1"/>
</dbReference>
<gene>
    <name evidence="4" type="ORF">EDD61_105102</name>
</gene>
<dbReference type="CDD" id="cd02619">
    <property type="entry name" value="Peptidase_C1"/>
    <property type="match status" value="1"/>
</dbReference>
<dbReference type="InterPro" id="IPR013128">
    <property type="entry name" value="Peptidase_C1A"/>
</dbReference>
<dbReference type="SUPFAM" id="SSF54001">
    <property type="entry name" value="Cysteine proteinases"/>
    <property type="match status" value="1"/>
</dbReference>
<dbReference type="InterPro" id="IPR038765">
    <property type="entry name" value="Papain-like_cys_pep_sf"/>
</dbReference>
<organism evidence="4 5">
    <name type="scientific">Longicatena caecimuris</name>
    <dbReference type="NCBI Taxonomy" id="1796635"/>
    <lineage>
        <taxon>Bacteria</taxon>
        <taxon>Bacillati</taxon>
        <taxon>Bacillota</taxon>
        <taxon>Erysipelotrichia</taxon>
        <taxon>Erysipelotrichales</taxon>
        <taxon>Erysipelotrichaceae</taxon>
        <taxon>Longicatena</taxon>
    </lineage>
</organism>
<evidence type="ECO:0000256" key="2">
    <source>
        <dbReference type="SAM" id="SignalP"/>
    </source>
</evidence>
<dbReference type="InterPro" id="IPR040528">
    <property type="entry name" value="Lectin-like"/>
</dbReference>
<protein>
    <submittedName>
        <fullName evidence="4">Papain like protease</fullName>
    </submittedName>
</protein>
<dbReference type="PANTHER" id="PTHR12411">
    <property type="entry name" value="CYSTEINE PROTEASE FAMILY C1-RELATED"/>
    <property type="match status" value="1"/>
</dbReference>
<dbReference type="InterPro" id="IPR013783">
    <property type="entry name" value="Ig-like_fold"/>
</dbReference>
<sequence length="946" mass="105310">MKKLWSFVLLLCLFLGNMQLLTAKQTDSPQQGENDYHAIDYEVQKPNISRQLYRSALPTSYDDRKQHEVTSIKNQYPYGDCWAFSAMAAAETNLLKSGFVKDPKAIDLSELQFAYRFYNRLNDPLGNTAGDANHSTSNGKLDFLDNGGNNWTSAFALSQWISPTDEDNAPYTHDDTTMLADIKKANAYRPTYVMKDAVFLPDDDITSIKQAILNYGSVSAGIAVEKMSVYAKYFYDGSKRFDHAVTIVGYDDTVSKNKFSMKPKHDGAWIVKNSWGIHANDAGYFYLSYDQPVNAVVAYQYMAKDTYENNYFYDGSAALSEYTTSGNMTVANVFEVQKGTSVSPEYVEAVSLALSGADTDYEVEVYTNLKDKQDPYSGSKALSTPVKGYRKYAGIYTIPLTHHVCVKPHTYYAVVVTCKNHYGDTTGLYVAENKDYGWINFTEQIQPGQSFLYINHDWHDMANANACFRLKAFTIQHHYDMAKAKVKLSATSYIYDGKAHSPSLTLTYGTTTLRNGKDYKLTYHNNVKAGTASVHIESTNAHASSKDVTYKILPRAIYAKSIHVDAIPSKTYTGSAQKPLPLLNYGTTRLKNGIDYTLSYKNNIKAGTAQLIIKGKGNYGGRITKNFSIHKRKLTSASSKPLATRTYTGSAQKPLPLLKDGSVTLKNGRDYTLSYTHNVNPGIAKVIAKGKGNYTGSKTVSFTIAKRKVSTLKLSHITDRVYNGCAQKPIPRLTSGKTLLKNGIHYTLTYKNNVTPGTATVKITGKGNYTGSMTKTFKIKKRNITTVTMSKLKDRSYTGKAIQPNVTLTYGKTVLKKNRDYTLQYGTNKTCGKATLKIVGKGGYGGSMCKTFTIVPKQPTNLHLNTTKHKAVNVSYKKAAGASGIQIAYCRKGSKHWNYYQTSRNCYQLHTLSSGKPYQIKVRSYVTTAKVRHYGSWGKVQLVKIQ</sequence>
<keyword evidence="2" id="KW-0732">Signal</keyword>
<comment type="similarity">
    <text evidence="1">Belongs to the peptidase C1 family.</text>
</comment>
<dbReference type="PROSITE" id="PS00139">
    <property type="entry name" value="THIOL_PROTEASE_CYS"/>
    <property type="match status" value="1"/>
</dbReference>
<dbReference type="InterPro" id="IPR000169">
    <property type="entry name" value="Pept_cys_AS"/>
</dbReference>
<comment type="caution">
    <text evidence="4">The sequence shown here is derived from an EMBL/GenBank/DDBJ whole genome shotgun (WGS) entry which is preliminary data.</text>
</comment>
<feature type="signal peptide" evidence="2">
    <location>
        <begin position="1"/>
        <end position="23"/>
    </location>
</feature>
<feature type="domain" description="Peptidase C1A papain C-terminal" evidence="3">
    <location>
        <begin position="57"/>
        <end position="299"/>
    </location>
</feature>
<evidence type="ECO:0000259" key="3">
    <source>
        <dbReference type="SMART" id="SM00645"/>
    </source>
</evidence>
<dbReference type="InterPro" id="IPR000668">
    <property type="entry name" value="Peptidase_C1A_C"/>
</dbReference>
<keyword evidence="4" id="KW-0378">Hydrolase</keyword>
<keyword evidence="5" id="KW-1185">Reference proteome</keyword>
<dbReference type="Gene3D" id="3.90.70.10">
    <property type="entry name" value="Cysteine proteinases"/>
    <property type="match status" value="1"/>
</dbReference>
<name>A0A4R3TLW8_9FIRM</name>
<dbReference type="EMBL" id="SMBP01000005">
    <property type="protein sequence ID" value="TCU62294.1"/>
    <property type="molecule type" value="Genomic_DNA"/>
</dbReference>
<dbReference type="Gene3D" id="2.60.40.10">
    <property type="entry name" value="Immunoglobulins"/>
    <property type="match status" value="1"/>
</dbReference>
<proteinExistence type="inferred from homology"/>
<evidence type="ECO:0000313" key="5">
    <source>
        <dbReference type="Proteomes" id="UP000295773"/>
    </source>
</evidence>
<dbReference type="RefSeq" id="WP_132224260.1">
    <property type="nucleotide sequence ID" value="NZ_JANKBG010000006.1"/>
</dbReference>
<dbReference type="Proteomes" id="UP000295773">
    <property type="component" value="Unassembled WGS sequence"/>
</dbReference>
<dbReference type="AlphaFoldDB" id="A0A4R3TLW8"/>